<accession>A0A850PZU8</accession>
<dbReference type="RefSeq" id="WP_178361238.1">
    <property type="nucleotide sequence ID" value="NZ_JABFYL010000048.1"/>
</dbReference>
<reference evidence="3 4" key="1">
    <citation type="submission" date="2020-05" db="EMBL/GenBank/DDBJ databases">
        <title>Draft genome sequence of Mycobacterium hippocampi DL, isolated from European seabass, Dicentrarchus labrax, reared in fish farms.</title>
        <authorList>
            <person name="Stathopoulou P."/>
            <person name="Asimakis E."/>
            <person name="Tzokas K."/>
            <person name="Batargias C."/>
            <person name="Tsiamis G."/>
        </authorList>
    </citation>
    <scope>NUCLEOTIDE SEQUENCE [LARGE SCALE GENOMIC DNA]</scope>
    <source>
        <strain evidence="3 4">DL</strain>
    </source>
</reference>
<dbReference type="Gene3D" id="3.10.450.50">
    <property type="match status" value="1"/>
</dbReference>
<name>A0A850PZU8_9MYCO</name>
<dbReference type="EMBL" id="JABFYL010000048">
    <property type="protein sequence ID" value="NVN53006.1"/>
    <property type="molecule type" value="Genomic_DNA"/>
</dbReference>
<sequence length="283" mass="30636">MSNPTGPDRPEDADESAKPVDDESAKPVDDESQAAGADAETEILPESEHEHEPATEVMAPADPHAEAPPEQPAERRFTAPSGFDAGSTQIINRPPDPATEVFSATDSGQTEEFAAQKPVIPQMIPPRGEAPKPPKKRRSWGWVAAIVLIIAALAAIAILGTILLTRTSTPAVSQEDMVRSTIEDFDIAVQNGDLSTLRSITCGTTRDSYVRYNEKTWTDTHARVAAAKQYPVVASIDEVVVNGDHAEANVTTFMAYAPQTRSTRSFDLEFRDDQWKICQAPAS</sequence>
<proteinExistence type="predicted"/>
<comment type="caution">
    <text evidence="3">The sequence shown here is derived from an EMBL/GenBank/DDBJ whole genome shotgun (WGS) entry which is preliminary data.</text>
</comment>
<evidence type="ECO:0000313" key="3">
    <source>
        <dbReference type="EMBL" id="NVN53006.1"/>
    </source>
</evidence>
<gene>
    <name evidence="3" type="ORF">HLY00_4974</name>
</gene>
<feature type="compositionally biased region" description="Basic and acidic residues" evidence="1">
    <location>
        <begin position="15"/>
        <end position="29"/>
    </location>
</feature>
<keyword evidence="2" id="KW-1133">Transmembrane helix</keyword>
<protein>
    <submittedName>
        <fullName evidence="3">Putative membrane protein</fullName>
    </submittedName>
</protein>
<organism evidence="3 4">
    <name type="scientific">Mycolicibacterium hippocampi</name>
    <dbReference type="NCBI Taxonomy" id="659824"/>
    <lineage>
        <taxon>Bacteria</taxon>
        <taxon>Bacillati</taxon>
        <taxon>Actinomycetota</taxon>
        <taxon>Actinomycetes</taxon>
        <taxon>Mycobacteriales</taxon>
        <taxon>Mycobacteriaceae</taxon>
        <taxon>Mycolicibacterium</taxon>
    </lineage>
</organism>
<feature type="transmembrane region" description="Helical" evidence="2">
    <location>
        <begin position="140"/>
        <end position="164"/>
    </location>
</feature>
<evidence type="ECO:0000313" key="4">
    <source>
        <dbReference type="Proteomes" id="UP000570517"/>
    </source>
</evidence>
<evidence type="ECO:0000256" key="1">
    <source>
        <dbReference type="SAM" id="MobiDB-lite"/>
    </source>
</evidence>
<feature type="compositionally biased region" description="Basic and acidic residues" evidence="1">
    <location>
        <begin position="63"/>
        <end position="77"/>
    </location>
</feature>
<keyword evidence="4" id="KW-1185">Reference proteome</keyword>
<dbReference type="SUPFAM" id="SSF54427">
    <property type="entry name" value="NTF2-like"/>
    <property type="match status" value="1"/>
</dbReference>
<keyword evidence="2" id="KW-0812">Transmembrane</keyword>
<evidence type="ECO:0000256" key="2">
    <source>
        <dbReference type="SAM" id="Phobius"/>
    </source>
</evidence>
<keyword evidence="2" id="KW-0472">Membrane</keyword>
<dbReference type="Proteomes" id="UP000570517">
    <property type="component" value="Unassembled WGS sequence"/>
</dbReference>
<feature type="region of interest" description="Disordered" evidence="1">
    <location>
        <begin position="1"/>
        <end position="94"/>
    </location>
</feature>
<dbReference type="AlphaFoldDB" id="A0A850PZU8"/>
<dbReference type="InterPro" id="IPR032710">
    <property type="entry name" value="NTF2-like_dom_sf"/>
</dbReference>